<evidence type="ECO:0000256" key="1">
    <source>
        <dbReference type="SAM" id="SignalP"/>
    </source>
</evidence>
<gene>
    <name evidence="4" type="ORF">FNX44_026900</name>
    <name evidence="2" type="ORF">H3146_05210</name>
    <name evidence="3" type="ORF">H3147_09800</name>
</gene>
<reference evidence="4 5" key="1">
    <citation type="submission" date="2019-10" db="EMBL/GenBank/DDBJ databases">
        <title>Streptomyces sp. nov., a novel actinobacterium isolated from alkaline environment.</title>
        <authorList>
            <person name="Golinska P."/>
        </authorList>
    </citation>
    <scope>NUCLEOTIDE SEQUENCE [LARGE SCALE GENOMIC DNA]</scope>
    <source>
        <strain evidence="4 5">OF1</strain>
    </source>
</reference>
<reference evidence="2" key="3">
    <citation type="journal article" name="Syst. Appl. Microbiol.">
        <title>Streptomyces alkaliterrae sp. nov., isolated from an alkaline soil, and emended descriptions of Streptomyces alkaliphilus, Streptomyces calidiresistens and Streptomyces durbertensis.</title>
        <authorList>
            <person name="Swiecimska M."/>
            <person name="Golinska P."/>
            <person name="Nouioui I."/>
            <person name="Wypij M."/>
            <person name="Rai M."/>
            <person name="Sangal V."/>
            <person name="Goodfellow M."/>
        </authorList>
    </citation>
    <scope>NUCLEOTIDE SEQUENCE</scope>
    <source>
        <strain evidence="2">OF3</strain>
        <strain evidence="3">OF8</strain>
    </source>
</reference>
<dbReference type="RefSeq" id="WP_143651543.1">
    <property type="nucleotide sequence ID" value="NZ_JABJWZ010000027.1"/>
</dbReference>
<dbReference type="AlphaFoldDB" id="A0A5P0YZV3"/>
<dbReference type="InterPro" id="IPR035992">
    <property type="entry name" value="Ricin_B-like_lectins"/>
</dbReference>
<feature type="chain" id="PRO_5036372248" evidence="1">
    <location>
        <begin position="35"/>
        <end position="519"/>
    </location>
</feature>
<dbReference type="Proteomes" id="UP000320857">
    <property type="component" value="Unassembled WGS sequence"/>
</dbReference>
<organism evidence="4 5">
    <name type="scientific">Streptomyces alkaliterrae</name>
    <dbReference type="NCBI Taxonomy" id="2213162"/>
    <lineage>
        <taxon>Bacteria</taxon>
        <taxon>Bacillati</taxon>
        <taxon>Actinomycetota</taxon>
        <taxon>Actinomycetes</taxon>
        <taxon>Kitasatosporales</taxon>
        <taxon>Streptomycetaceae</taxon>
        <taxon>Streptomyces</taxon>
    </lineage>
</organism>
<dbReference type="SUPFAM" id="SSF50370">
    <property type="entry name" value="Ricin B-like lectins"/>
    <property type="match status" value="1"/>
</dbReference>
<evidence type="ECO:0000313" key="7">
    <source>
        <dbReference type="Proteomes" id="UP000525686"/>
    </source>
</evidence>
<name>A0A5P0YZV3_9ACTN</name>
<dbReference type="GO" id="GO:0030246">
    <property type="term" value="F:carbohydrate binding"/>
    <property type="evidence" value="ECO:0007669"/>
    <property type="project" value="UniProtKB-KW"/>
</dbReference>
<reference evidence="6 7" key="2">
    <citation type="submission" date="2020-05" db="EMBL/GenBank/DDBJ databases">
        <title>Classification of alakaliphilic streptomycetes isolated from an alkaline soil next to Lonar Crater, India and a proposal for the recognition of Streptomyces alkaliterrae sp. nov.</title>
        <authorList>
            <person name="Golinska P."/>
        </authorList>
    </citation>
    <scope>NUCLEOTIDE SEQUENCE [LARGE SCALE GENOMIC DNA]</scope>
    <source>
        <strain evidence="7">OF3</strain>
        <strain evidence="6">OF8</strain>
    </source>
</reference>
<dbReference type="Gene3D" id="2.80.10.50">
    <property type="match status" value="1"/>
</dbReference>
<evidence type="ECO:0000313" key="3">
    <source>
        <dbReference type="EMBL" id="MBB1259129.1"/>
    </source>
</evidence>
<keyword evidence="1" id="KW-0732">Signal</keyword>
<comment type="caution">
    <text evidence="4">The sequence shown here is derived from an EMBL/GenBank/DDBJ whole genome shotgun (WGS) entry which is preliminary data.</text>
</comment>
<evidence type="ECO:0000313" key="6">
    <source>
        <dbReference type="Proteomes" id="UP000517765"/>
    </source>
</evidence>
<dbReference type="Proteomes" id="UP000525686">
    <property type="component" value="Unassembled WGS sequence"/>
</dbReference>
<accession>A0A5P0YZV3</accession>
<protein>
    <submittedName>
        <fullName evidence="2">Ricin-type beta-trefoil lectin domain protein</fullName>
    </submittedName>
</protein>
<keyword evidence="5" id="KW-1185">Reference proteome</keyword>
<sequence length="519" mass="56183">MTLRLRLPRTALSLTLAFLTAIALIPLTATAAHAASQFCMGGPVEYEYRSAEGGTSKPTVVDPVRNANVELWGAERSGDTPRWLGVSGRTSNTGFYDLCYTTTTTTTMDKLWVKVWAENLRLWRVIDRNSHSYHVLESTTLTDISPGSHGAPIIRATGSAGRAWHVFDTVNILWWQRQNPTSDCWTTHEPDSSACTRLTIYVGDEGYGGVYIPRDNSIHLSGSAGDSKHYILHEAAHFLMHRLYDGVMPEGSICAVHDIPKTSTQGCAWAEGFANATASQWAGHYSFVHGDGTRIPLQYGPGWEVGDQVEGNVATSLLNLWRHTDGGWGRTLAAIAAHKPTTFSQYFNHARPAADPPLPTDGEALRLLYRSAIDYGPSIVDDGKLHGLTNGGGWGLRRVGACTTTSSVDVRIDAFSAANAGSLWRADANPDGTVRLTDNCPEPLTLTAPTAADGTVTVTPFDPANARQKWTITKSNGTLTFTNPHTGLVLDTPNIDKYTLVTARPSSTANSQSWVPYAG</sequence>
<dbReference type="PROSITE" id="PS50231">
    <property type="entry name" value="RICIN_B_LECTIN"/>
    <property type="match status" value="1"/>
</dbReference>
<dbReference type="CDD" id="cd00161">
    <property type="entry name" value="beta-trefoil_Ricin-like"/>
    <property type="match status" value="1"/>
</dbReference>
<keyword evidence="2" id="KW-0430">Lectin</keyword>
<evidence type="ECO:0000313" key="4">
    <source>
        <dbReference type="EMBL" id="MQS05397.1"/>
    </source>
</evidence>
<feature type="signal peptide" evidence="1">
    <location>
        <begin position="1"/>
        <end position="34"/>
    </location>
</feature>
<dbReference type="EMBL" id="VJYK02000559">
    <property type="protein sequence ID" value="MQS05397.1"/>
    <property type="molecule type" value="Genomic_DNA"/>
</dbReference>
<evidence type="ECO:0000313" key="5">
    <source>
        <dbReference type="Proteomes" id="UP000320857"/>
    </source>
</evidence>
<proteinExistence type="predicted"/>
<dbReference type="OrthoDB" id="2677755at2"/>
<evidence type="ECO:0000313" key="2">
    <source>
        <dbReference type="EMBL" id="MBB1252765.1"/>
    </source>
</evidence>
<dbReference type="EMBL" id="JABJWZ010000027">
    <property type="protein sequence ID" value="MBB1252765.1"/>
    <property type="molecule type" value="Genomic_DNA"/>
</dbReference>
<dbReference type="EMBL" id="JABJXA010000043">
    <property type="protein sequence ID" value="MBB1259129.1"/>
    <property type="molecule type" value="Genomic_DNA"/>
</dbReference>
<dbReference type="Proteomes" id="UP000517765">
    <property type="component" value="Unassembled WGS sequence"/>
</dbReference>